<name>A0ABQ2VE20_9PSEU</name>
<dbReference type="PANTHER" id="PTHR33361">
    <property type="entry name" value="GLR0591 PROTEIN"/>
    <property type="match status" value="1"/>
</dbReference>
<keyword evidence="2" id="KW-1185">Reference proteome</keyword>
<dbReference type="PANTHER" id="PTHR33361:SF15">
    <property type="entry name" value="DUF885 FAMILY LIPOPROTEIN"/>
    <property type="match status" value="1"/>
</dbReference>
<dbReference type="EMBL" id="BMRE01000073">
    <property type="protein sequence ID" value="GGU80448.1"/>
    <property type="molecule type" value="Genomic_DNA"/>
</dbReference>
<dbReference type="Pfam" id="PF05960">
    <property type="entry name" value="DUF885"/>
    <property type="match status" value="1"/>
</dbReference>
<evidence type="ECO:0000313" key="1">
    <source>
        <dbReference type="EMBL" id="GGU80448.1"/>
    </source>
</evidence>
<evidence type="ECO:0008006" key="3">
    <source>
        <dbReference type="Google" id="ProtNLM"/>
    </source>
</evidence>
<dbReference type="InterPro" id="IPR010281">
    <property type="entry name" value="DUF885"/>
</dbReference>
<reference evidence="2" key="1">
    <citation type="journal article" date="2019" name="Int. J. Syst. Evol. Microbiol.">
        <title>The Global Catalogue of Microorganisms (GCM) 10K type strain sequencing project: providing services to taxonomists for standard genome sequencing and annotation.</title>
        <authorList>
            <consortium name="The Broad Institute Genomics Platform"/>
            <consortium name="The Broad Institute Genome Sequencing Center for Infectious Disease"/>
            <person name="Wu L."/>
            <person name="Ma J."/>
        </authorList>
    </citation>
    <scope>NUCLEOTIDE SEQUENCE [LARGE SCALE GENOMIC DNA]</scope>
    <source>
        <strain evidence="2">JCM 3296</strain>
    </source>
</reference>
<comment type="caution">
    <text evidence="1">The sequence shown here is derived from an EMBL/GenBank/DDBJ whole genome shotgun (WGS) entry which is preliminary data.</text>
</comment>
<sequence>MIRHPHTVKPASRFGRVTTDTLASFLSWYFDNNPAHAAQLGSLPHYSTFGDFSATAFERRARENGAWMARLEPLPRSVDRDLALSVLRGALAAETWPSWRRDPHEYSGMVFFGLLTPFLHGLLPEAELVASAVAKLREVPSVFAAAQANLDPSLASPLVVRRALGQVRTGRSFLLDSLPLEVSSPSLRAQLVEAAVPAAEAFDRYAVFLEDLDVRATGDWRMGEKLYSTLLQDKELLGYGAPELHQRGQDAYASLEAELIELAGSSDWRSVMSSLQDDHPPTLEAMRAEYEAETQRARAALIEHSLVTMPDGEECRVVPSLPFQRPIMPVASYLGPPPLTSRRAGYFFVPFTPDGATDEEITHRLRTNARPQLPTISVHEAYPGHHWHLAWVAAQGDAHPLRKVFRTPYFSEGWALYAEKLLRSVGYYTTRGALMSHVEARLFRAARMIVDTALHCGDMTPEEAEAFMLARTALTPGTAAGEVKRYCAWPTQAPSYLTGALEIEQIRDEYLAASLGSLRDFHDRIAGSGALPLGLARRVALGEE</sequence>
<protein>
    <recommendedName>
        <fullName evidence="3">DUF885 domain-containing protein</fullName>
    </recommendedName>
</protein>
<accession>A0ABQ2VE20</accession>
<gene>
    <name evidence="1" type="ORF">GCM10010178_83980</name>
</gene>
<dbReference type="Proteomes" id="UP000649573">
    <property type="component" value="Unassembled WGS sequence"/>
</dbReference>
<organism evidence="1 2">
    <name type="scientific">Lentzea flava</name>
    <dbReference type="NCBI Taxonomy" id="103732"/>
    <lineage>
        <taxon>Bacteria</taxon>
        <taxon>Bacillati</taxon>
        <taxon>Actinomycetota</taxon>
        <taxon>Actinomycetes</taxon>
        <taxon>Pseudonocardiales</taxon>
        <taxon>Pseudonocardiaceae</taxon>
        <taxon>Lentzea</taxon>
    </lineage>
</organism>
<evidence type="ECO:0000313" key="2">
    <source>
        <dbReference type="Proteomes" id="UP000649573"/>
    </source>
</evidence>
<proteinExistence type="predicted"/>